<reference evidence="7 8" key="1">
    <citation type="journal article" date="2021" name="Elife">
        <title>Chloroplast acquisition without the gene transfer in kleptoplastic sea slugs, Plakobranchus ocellatus.</title>
        <authorList>
            <person name="Maeda T."/>
            <person name="Takahashi S."/>
            <person name="Yoshida T."/>
            <person name="Shimamura S."/>
            <person name="Takaki Y."/>
            <person name="Nagai Y."/>
            <person name="Toyoda A."/>
            <person name="Suzuki Y."/>
            <person name="Arimoto A."/>
            <person name="Ishii H."/>
            <person name="Satoh N."/>
            <person name="Nishiyama T."/>
            <person name="Hasebe M."/>
            <person name="Maruyama T."/>
            <person name="Minagawa J."/>
            <person name="Obokata J."/>
            <person name="Shigenobu S."/>
        </authorList>
    </citation>
    <scope>NUCLEOTIDE SEQUENCE [LARGE SCALE GENOMIC DNA]</scope>
</reference>
<keyword evidence="4" id="KW-0732">Signal</keyword>
<proteinExistence type="predicted"/>
<gene>
    <name evidence="7" type="ORF">PoB_001083800</name>
</gene>
<keyword evidence="2" id="KW-0964">Secreted</keyword>
<feature type="domain" description="GON" evidence="6">
    <location>
        <begin position="323"/>
        <end position="528"/>
    </location>
</feature>
<comment type="subcellular location">
    <subcellularLocation>
        <location evidence="1">Secreted</location>
    </subcellularLocation>
</comment>
<sequence>MLGKESIFFTLYSYTFKYQGNGGKSPYFLLRNVPYPIAKLCSVSCEYGIRSRPVTCVDKVTGKRLGFNECDDERPRNTKRCYKGHCPQWKAGPWGKCSVNCGTGEQKRQIKCVDKRNRPIDPIYCPPKNNSIITTMSCSRNDCSLYVWKKGSWSECSRTCGFGRKHRSVTCVDRSNVHVSSHLCDNNKRPKIKRRCSEFPCPYIWNTGPWSECSATCGEGQQQRNVTCQAVTPEGWILPGEISYGCRQEERPSQNRYCNYGHCAASNHWSIGPWGQCNVPCGYGRQRRQVICRDKHGKRTRRHHCYSLFRPVTRRRCFSRNCYARSCLELRNMTKIKKDGDYRLRVNDSLVTIYCRAMRTRYPKEYISLTSSVNENYSEIFGKRLQRPKTCPYEGERPQYDCDMCRKKDYRQAKNATYAKIRVNLSTLTVITTDKFFSTQSHGRRKSIHYASAGDCYSGIDCPQGRFSINLVGTGFAVSGNSTWKNKGKNVTQRIWRLKGGQIIRGMCGGLCGRCYPDPSTGLQLVLVK</sequence>
<evidence type="ECO:0000256" key="5">
    <source>
        <dbReference type="ARBA" id="ARBA00022737"/>
    </source>
</evidence>
<dbReference type="InterPro" id="IPR012314">
    <property type="entry name" value="Pept_M12B_GON-ADAMTSs"/>
</dbReference>
<dbReference type="PANTHER" id="PTHR13723:SF281">
    <property type="entry name" value="PAPILIN"/>
    <property type="match status" value="1"/>
</dbReference>
<dbReference type="GO" id="GO:0004222">
    <property type="term" value="F:metalloendopeptidase activity"/>
    <property type="evidence" value="ECO:0007669"/>
    <property type="project" value="InterPro"/>
</dbReference>
<evidence type="ECO:0000256" key="1">
    <source>
        <dbReference type="ARBA" id="ARBA00004613"/>
    </source>
</evidence>
<dbReference type="Pfam" id="PF08685">
    <property type="entry name" value="GON"/>
    <property type="match status" value="1"/>
</dbReference>
<dbReference type="FunFam" id="2.20.100.10:FF:000005">
    <property type="entry name" value="ADAM metallopeptidase with thrombospondin type 1 motif 9"/>
    <property type="match status" value="3"/>
</dbReference>
<comment type="caution">
    <text evidence="7">The sequence shown here is derived from an EMBL/GenBank/DDBJ whole genome shotgun (WGS) entry which is preliminary data.</text>
</comment>
<organism evidence="7 8">
    <name type="scientific">Plakobranchus ocellatus</name>
    <dbReference type="NCBI Taxonomy" id="259542"/>
    <lineage>
        <taxon>Eukaryota</taxon>
        <taxon>Metazoa</taxon>
        <taxon>Spiralia</taxon>
        <taxon>Lophotrochozoa</taxon>
        <taxon>Mollusca</taxon>
        <taxon>Gastropoda</taxon>
        <taxon>Heterobranchia</taxon>
        <taxon>Euthyneura</taxon>
        <taxon>Panpulmonata</taxon>
        <taxon>Sacoglossa</taxon>
        <taxon>Placobranchoidea</taxon>
        <taxon>Plakobranchidae</taxon>
        <taxon>Plakobranchus</taxon>
    </lineage>
</organism>
<dbReference type="PANTHER" id="PTHR13723">
    <property type="entry name" value="ADAMTS A DISINTEGRIN AND METALLOPROTEASE WITH THROMBOSPONDIN MOTIFS PROTEASE"/>
    <property type="match status" value="1"/>
</dbReference>
<keyword evidence="7" id="KW-0482">Metalloprotease</keyword>
<dbReference type="GO" id="GO:0005576">
    <property type="term" value="C:extracellular region"/>
    <property type="evidence" value="ECO:0007669"/>
    <property type="project" value="UniProtKB-SubCell"/>
</dbReference>
<evidence type="ECO:0000259" key="6">
    <source>
        <dbReference type="PROSITE" id="PS51046"/>
    </source>
</evidence>
<keyword evidence="3" id="KW-0479">Metal-binding</keyword>
<dbReference type="InterPro" id="IPR000884">
    <property type="entry name" value="TSP1_rpt"/>
</dbReference>
<dbReference type="Proteomes" id="UP000735302">
    <property type="component" value="Unassembled WGS sequence"/>
</dbReference>
<dbReference type="GO" id="GO:0030198">
    <property type="term" value="P:extracellular matrix organization"/>
    <property type="evidence" value="ECO:0007669"/>
    <property type="project" value="TreeGrafter"/>
</dbReference>
<evidence type="ECO:0000313" key="7">
    <source>
        <dbReference type="EMBL" id="GFN84332.1"/>
    </source>
</evidence>
<keyword evidence="8" id="KW-1185">Reference proteome</keyword>
<protein>
    <submittedName>
        <fullName evidence="7">A disintegrin and metalloproteinase with thrombospondin motifs 9</fullName>
    </submittedName>
</protein>
<evidence type="ECO:0000313" key="8">
    <source>
        <dbReference type="Proteomes" id="UP000735302"/>
    </source>
</evidence>
<dbReference type="GO" id="GO:0031012">
    <property type="term" value="C:extracellular matrix"/>
    <property type="evidence" value="ECO:0007669"/>
    <property type="project" value="TreeGrafter"/>
</dbReference>
<evidence type="ECO:0000256" key="3">
    <source>
        <dbReference type="ARBA" id="ARBA00022723"/>
    </source>
</evidence>
<dbReference type="GO" id="GO:0008270">
    <property type="term" value="F:zinc ion binding"/>
    <property type="evidence" value="ECO:0007669"/>
    <property type="project" value="InterPro"/>
</dbReference>
<dbReference type="GO" id="GO:0006508">
    <property type="term" value="P:proteolysis"/>
    <property type="evidence" value="ECO:0007669"/>
    <property type="project" value="TreeGrafter"/>
</dbReference>
<keyword evidence="7" id="KW-0378">Hydrolase</keyword>
<dbReference type="SMART" id="SM00209">
    <property type="entry name" value="TSP1"/>
    <property type="match status" value="4"/>
</dbReference>
<dbReference type="AlphaFoldDB" id="A0AAV3YP43"/>
<dbReference type="InterPro" id="IPR036383">
    <property type="entry name" value="TSP1_rpt_sf"/>
</dbReference>
<dbReference type="InterPro" id="IPR050439">
    <property type="entry name" value="ADAMTS_ADAMTS-like"/>
</dbReference>
<name>A0AAV3YP43_9GAST</name>
<evidence type="ECO:0000256" key="2">
    <source>
        <dbReference type="ARBA" id="ARBA00022525"/>
    </source>
</evidence>
<dbReference type="SUPFAM" id="SSF82895">
    <property type="entry name" value="TSP-1 type 1 repeat"/>
    <property type="match status" value="5"/>
</dbReference>
<dbReference type="Pfam" id="PF19030">
    <property type="entry name" value="TSP1_ADAMTS"/>
    <property type="match status" value="5"/>
</dbReference>
<dbReference type="EMBL" id="BLXT01001295">
    <property type="protein sequence ID" value="GFN84332.1"/>
    <property type="molecule type" value="Genomic_DNA"/>
</dbReference>
<dbReference type="Gene3D" id="2.20.100.10">
    <property type="entry name" value="Thrombospondin type-1 (TSP1) repeat"/>
    <property type="match status" value="4"/>
</dbReference>
<keyword evidence="5" id="KW-0677">Repeat</keyword>
<evidence type="ECO:0000256" key="4">
    <source>
        <dbReference type="ARBA" id="ARBA00022729"/>
    </source>
</evidence>
<dbReference type="PROSITE" id="PS50092">
    <property type="entry name" value="TSP1"/>
    <property type="match status" value="4"/>
</dbReference>
<dbReference type="PROSITE" id="PS51046">
    <property type="entry name" value="GON"/>
    <property type="match status" value="1"/>
</dbReference>
<accession>A0AAV3YP43</accession>
<keyword evidence="7" id="KW-0645">Protease</keyword>